<organism evidence="3 4">
    <name type="scientific">Cylicocyclus nassatus</name>
    <name type="common">Nematode worm</name>
    <dbReference type="NCBI Taxonomy" id="53992"/>
    <lineage>
        <taxon>Eukaryota</taxon>
        <taxon>Metazoa</taxon>
        <taxon>Ecdysozoa</taxon>
        <taxon>Nematoda</taxon>
        <taxon>Chromadorea</taxon>
        <taxon>Rhabditida</taxon>
        <taxon>Rhabditina</taxon>
        <taxon>Rhabditomorpha</taxon>
        <taxon>Strongyloidea</taxon>
        <taxon>Strongylidae</taxon>
        <taxon>Cylicocyclus</taxon>
    </lineage>
</organism>
<dbReference type="AlphaFoldDB" id="A0AA36H5J0"/>
<evidence type="ECO:0000256" key="2">
    <source>
        <dbReference type="SAM" id="SignalP"/>
    </source>
</evidence>
<evidence type="ECO:0000313" key="3">
    <source>
        <dbReference type="EMBL" id="CAJ0604337.1"/>
    </source>
</evidence>
<evidence type="ECO:0000313" key="4">
    <source>
        <dbReference type="Proteomes" id="UP001176961"/>
    </source>
</evidence>
<protein>
    <submittedName>
        <fullName evidence="3">Uncharacterized protein</fullName>
    </submittedName>
</protein>
<feature type="chain" id="PRO_5041282586" evidence="2">
    <location>
        <begin position="26"/>
        <end position="144"/>
    </location>
</feature>
<evidence type="ECO:0000256" key="1">
    <source>
        <dbReference type="SAM" id="MobiDB-lite"/>
    </source>
</evidence>
<comment type="caution">
    <text evidence="3">The sequence shown here is derived from an EMBL/GenBank/DDBJ whole genome shotgun (WGS) entry which is preliminary data.</text>
</comment>
<feature type="compositionally biased region" description="Low complexity" evidence="1">
    <location>
        <begin position="125"/>
        <end position="144"/>
    </location>
</feature>
<keyword evidence="2" id="KW-0732">Signal</keyword>
<gene>
    <name evidence="3" type="ORF">CYNAS_LOCUS16320</name>
</gene>
<feature type="region of interest" description="Disordered" evidence="1">
    <location>
        <begin position="122"/>
        <end position="144"/>
    </location>
</feature>
<keyword evidence="4" id="KW-1185">Reference proteome</keyword>
<feature type="signal peptide" evidence="2">
    <location>
        <begin position="1"/>
        <end position="25"/>
    </location>
</feature>
<reference evidence="3" key="1">
    <citation type="submission" date="2023-07" db="EMBL/GenBank/DDBJ databases">
        <authorList>
            <consortium name="CYATHOMIX"/>
        </authorList>
    </citation>
    <scope>NUCLEOTIDE SEQUENCE</scope>
    <source>
        <strain evidence="3">N/A</strain>
    </source>
</reference>
<dbReference type="EMBL" id="CATQJL010000305">
    <property type="protein sequence ID" value="CAJ0604337.1"/>
    <property type="molecule type" value="Genomic_DNA"/>
</dbReference>
<name>A0AA36H5J0_CYLNA</name>
<proteinExistence type="predicted"/>
<accession>A0AA36H5J0</accession>
<sequence length="144" mass="15872">MVCDLITKCLILLIFKSQAIKGIRCHKTTGSDITVEKNEQSDSCIMYNFYGLPSCSTVATYHDFWNLGTNRMDLPICGVFISRPLYLAACLCNRNYCNSKEKLEKHLAETWEQRVKEAGMELEAEASSKATGTSAASGTSAAAK</sequence>
<dbReference type="Proteomes" id="UP001176961">
    <property type="component" value="Unassembled WGS sequence"/>
</dbReference>